<dbReference type="AlphaFoldDB" id="A0A9Q9YAX2"/>
<sequence length="513" mass="58385">MLWNCKHCIFSANKRGLLLKHYRLKHGGFTRQQPIPCLHMDCLCSFKSFNALKVHLSVWHSQSDRQTSEPKVAFHCQLCEYVQPCTESEFFTHLRSHLKLKQSVSCPYEGCQFESNVYSTFNAHKSRVHSGSSTTQFKGPILSNIEQLDQLTEVDEEVPLQDDNCVDESVDDMQDLEIQLERNLASLFLKMQAILHISESAAQEVIQQINQIQMLSQPLLQNAVQKIIRHHCSDVDNSIVSDIVSVVSQSNVLLKFTSAEGSLSTASRRASYMLREFPVVMPVEFALDKDHSFVYVPILKMLKTLLNNKDILDKVLHAEGISPEGYHSFRDGSHFKENILLNVEECRIALGLYIDDFEVANPIGTSKKKHKLCAIYWVLANLDSKYRSALHSIQLAILCKVNTVKEHGYHEVLRPLIQDIATLEESGVYVERLAESVKGTVLYVGADNLGAHSLAGFQESFAADYFCRFCMCKQDDIQDKEVRSGLLQPRTRENHENMCTRFPVTILWQNIMA</sequence>
<evidence type="ECO:0000259" key="1">
    <source>
        <dbReference type="PROSITE" id="PS00028"/>
    </source>
</evidence>
<name>A0A9Q9YAX2_CYPCA</name>
<dbReference type="PROSITE" id="PS00028">
    <property type="entry name" value="ZINC_FINGER_C2H2_1"/>
    <property type="match status" value="1"/>
</dbReference>
<organism evidence="2">
    <name type="scientific">Cyprinus carpio</name>
    <name type="common">Common carp</name>
    <dbReference type="NCBI Taxonomy" id="7962"/>
    <lineage>
        <taxon>Eukaryota</taxon>
        <taxon>Metazoa</taxon>
        <taxon>Chordata</taxon>
        <taxon>Craniata</taxon>
        <taxon>Vertebrata</taxon>
        <taxon>Euteleostomi</taxon>
        <taxon>Actinopterygii</taxon>
        <taxon>Neopterygii</taxon>
        <taxon>Teleostei</taxon>
        <taxon>Ostariophysi</taxon>
        <taxon>Cypriniformes</taxon>
        <taxon>Cyprinidae</taxon>
        <taxon>Cyprininae</taxon>
        <taxon>Cyprinus</taxon>
    </lineage>
</organism>
<gene>
    <name evidence="2 3" type="primary">LOC109065479</name>
</gene>
<proteinExistence type="predicted"/>
<reference evidence="2 3" key="1">
    <citation type="submission" date="2025-04" db="UniProtKB">
        <authorList>
            <consortium name="RefSeq"/>
        </authorList>
    </citation>
    <scope>IDENTIFICATION</scope>
    <source>
        <tissue evidence="2 3">Muscle</tissue>
    </source>
</reference>
<dbReference type="KEGG" id="ccar:109065479"/>
<accession>A0A9Q9YAX2</accession>
<protein>
    <submittedName>
        <fullName evidence="2 3">Uncharacterized protein LOC109065479 isoform X1</fullName>
    </submittedName>
</protein>
<dbReference type="InterPro" id="IPR013087">
    <property type="entry name" value="Znf_C2H2_type"/>
</dbReference>
<dbReference type="OrthoDB" id="10044445at2759"/>
<dbReference type="GeneID" id="109065479"/>
<dbReference type="Proteomes" id="UP001155660">
    <property type="component" value="Chromosome A7"/>
</dbReference>
<evidence type="ECO:0000313" key="2">
    <source>
        <dbReference type="RefSeq" id="XP_042616849.1"/>
    </source>
</evidence>
<dbReference type="RefSeq" id="XP_042616849.1">
    <property type="nucleotide sequence ID" value="XM_042760915.1"/>
</dbReference>
<feature type="domain" description="C2H2-type" evidence="1">
    <location>
        <begin position="37"/>
        <end position="60"/>
    </location>
</feature>
<evidence type="ECO:0000313" key="3">
    <source>
        <dbReference type="RefSeq" id="XP_042616850.1"/>
    </source>
</evidence>
<dbReference type="SMART" id="SM00355">
    <property type="entry name" value="ZnF_C2H2"/>
    <property type="match status" value="4"/>
</dbReference>
<dbReference type="RefSeq" id="XP_042616850.1">
    <property type="nucleotide sequence ID" value="XM_042760916.1"/>
</dbReference>